<gene>
    <name evidence="2" type="ORF">MGN01_16890</name>
</gene>
<accession>A0A512JIT0</accession>
<sequence length="81" mass="8215">MAPDQVSIIEAATFTLGCLGIHAMRAQAAKVTMALGVTLMLLAGMVAVSFVATEVASAAGHAKPGTETKVQWGDDIVIGSD</sequence>
<reference evidence="2 3" key="1">
    <citation type="submission" date="2019-07" db="EMBL/GenBank/DDBJ databases">
        <title>Whole genome shotgun sequence of Methylobacterium gnaphalii NBRC 107716.</title>
        <authorList>
            <person name="Hosoyama A."/>
            <person name="Uohara A."/>
            <person name="Ohji S."/>
            <person name="Ichikawa N."/>
        </authorList>
    </citation>
    <scope>NUCLEOTIDE SEQUENCE [LARGE SCALE GENOMIC DNA]</scope>
    <source>
        <strain evidence="2 3">NBRC 107716</strain>
    </source>
</reference>
<dbReference type="Proteomes" id="UP000321750">
    <property type="component" value="Unassembled WGS sequence"/>
</dbReference>
<keyword evidence="1" id="KW-1133">Transmembrane helix</keyword>
<keyword evidence="1" id="KW-0472">Membrane</keyword>
<evidence type="ECO:0000313" key="3">
    <source>
        <dbReference type="Proteomes" id="UP000321750"/>
    </source>
</evidence>
<comment type="caution">
    <text evidence="2">The sequence shown here is derived from an EMBL/GenBank/DDBJ whole genome shotgun (WGS) entry which is preliminary data.</text>
</comment>
<evidence type="ECO:0000256" key="1">
    <source>
        <dbReference type="SAM" id="Phobius"/>
    </source>
</evidence>
<protein>
    <submittedName>
        <fullName evidence="2">Uncharacterized protein</fullName>
    </submittedName>
</protein>
<proteinExistence type="predicted"/>
<dbReference type="EMBL" id="BJZV01000007">
    <property type="protein sequence ID" value="GEP09844.1"/>
    <property type="molecule type" value="Genomic_DNA"/>
</dbReference>
<evidence type="ECO:0000313" key="2">
    <source>
        <dbReference type="EMBL" id="GEP09844.1"/>
    </source>
</evidence>
<keyword evidence="3" id="KW-1185">Reference proteome</keyword>
<organism evidence="2 3">
    <name type="scientific">Methylobacterium gnaphalii</name>
    <dbReference type="NCBI Taxonomy" id="1010610"/>
    <lineage>
        <taxon>Bacteria</taxon>
        <taxon>Pseudomonadati</taxon>
        <taxon>Pseudomonadota</taxon>
        <taxon>Alphaproteobacteria</taxon>
        <taxon>Hyphomicrobiales</taxon>
        <taxon>Methylobacteriaceae</taxon>
        <taxon>Methylobacterium</taxon>
    </lineage>
</organism>
<keyword evidence="1" id="KW-0812">Transmembrane</keyword>
<name>A0A512JIT0_9HYPH</name>
<feature type="transmembrane region" description="Helical" evidence="1">
    <location>
        <begin position="31"/>
        <end position="52"/>
    </location>
</feature>
<dbReference type="AlphaFoldDB" id="A0A512JIT0"/>